<name>A0ABD0VGT3_DENTH</name>
<keyword evidence="2" id="KW-0812">Transmembrane</keyword>
<dbReference type="AlphaFoldDB" id="A0ABD0VGT3"/>
<evidence type="ECO:0000313" key="3">
    <source>
        <dbReference type="EMBL" id="KAL0924284.1"/>
    </source>
</evidence>
<proteinExistence type="predicted"/>
<keyword evidence="2" id="KW-0472">Membrane</keyword>
<feature type="compositionally biased region" description="Basic and acidic residues" evidence="1">
    <location>
        <begin position="241"/>
        <end position="252"/>
    </location>
</feature>
<dbReference type="Gene3D" id="2.40.50.140">
    <property type="entry name" value="Nucleic acid-binding proteins"/>
    <property type="match status" value="1"/>
</dbReference>
<accession>A0ABD0VGT3</accession>
<evidence type="ECO:0000256" key="1">
    <source>
        <dbReference type="SAM" id="MobiDB-lite"/>
    </source>
</evidence>
<dbReference type="Proteomes" id="UP001552299">
    <property type="component" value="Unassembled WGS sequence"/>
</dbReference>
<evidence type="ECO:0000256" key="2">
    <source>
        <dbReference type="SAM" id="Phobius"/>
    </source>
</evidence>
<organism evidence="3 4">
    <name type="scientific">Dendrobium thyrsiflorum</name>
    <name type="common">Pinecone-like raceme dendrobium</name>
    <name type="synonym">Orchid</name>
    <dbReference type="NCBI Taxonomy" id="117978"/>
    <lineage>
        <taxon>Eukaryota</taxon>
        <taxon>Viridiplantae</taxon>
        <taxon>Streptophyta</taxon>
        <taxon>Embryophyta</taxon>
        <taxon>Tracheophyta</taxon>
        <taxon>Spermatophyta</taxon>
        <taxon>Magnoliopsida</taxon>
        <taxon>Liliopsida</taxon>
        <taxon>Asparagales</taxon>
        <taxon>Orchidaceae</taxon>
        <taxon>Epidendroideae</taxon>
        <taxon>Malaxideae</taxon>
        <taxon>Dendrobiinae</taxon>
        <taxon>Dendrobium</taxon>
    </lineage>
</organism>
<feature type="transmembrane region" description="Helical" evidence="2">
    <location>
        <begin position="52"/>
        <end position="69"/>
    </location>
</feature>
<keyword evidence="2" id="KW-1133">Transmembrane helix</keyword>
<comment type="caution">
    <text evidence="3">The sequence shown here is derived from an EMBL/GenBank/DDBJ whole genome shotgun (WGS) entry which is preliminary data.</text>
</comment>
<sequence length="307" mass="34683">MKPRIRNEVMVRRQTLISISASARGITGQPVGTADPTLAMKSPTVFGWASRPGIMFLLFRSILSFLTFYRKGLAFPSKMKESVFQLVLSCVRPAERERVPHLAVSSFDRERQMSSASHLEESSENPTFVGFKARRWNYHDMLSCQDNARSEEEYSFLGVRQLTATIQCVLMVTEKLVSTQMVKYATYLSRELIVDIEGEATERLEALYPTLKELALAGSPDRGEIEREGSSCMQRPQSTEQKQEKSSARPPDDEFYSGFSEALLNRFQASIVSSCYGLIVLAYPAARVCVWALDYGKRFGELFFLSN</sequence>
<dbReference type="EMBL" id="JANQDX010000005">
    <property type="protein sequence ID" value="KAL0924284.1"/>
    <property type="molecule type" value="Genomic_DNA"/>
</dbReference>
<gene>
    <name evidence="3" type="ORF">M5K25_005100</name>
</gene>
<dbReference type="InterPro" id="IPR012340">
    <property type="entry name" value="NA-bd_OB-fold"/>
</dbReference>
<feature type="compositionally biased region" description="Polar residues" evidence="1">
    <location>
        <begin position="231"/>
        <end position="240"/>
    </location>
</feature>
<dbReference type="SUPFAM" id="SSF50249">
    <property type="entry name" value="Nucleic acid-binding proteins"/>
    <property type="match status" value="1"/>
</dbReference>
<protein>
    <submittedName>
        <fullName evidence="3">Uncharacterized protein</fullName>
    </submittedName>
</protein>
<reference evidence="3 4" key="1">
    <citation type="journal article" date="2024" name="Plant Biotechnol. J.">
        <title>Dendrobium thyrsiflorum genome and its molecular insights into genes involved in important horticultural traits.</title>
        <authorList>
            <person name="Chen B."/>
            <person name="Wang J.Y."/>
            <person name="Zheng P.J."/>
            <person name="Li K.L."/>
            <person name="Liang Y.M."/>
            <person name="Chen X.F."/>
            <person name="Zhang C."/>
            <person name="Zhao X."/>
            <person name="He X."/>
            <person name="Zhang G.Q."/>
            <person name="Liu Z.J."/>
            <person name="Xu Q."/>
        </authorList>
    </citation>
    <scope>NUCLEOTIDE SEQUENCE [LARGE SCALE GENOMIC DNA]</scope>
    <source>
        <strain evidence="3">GZMU011</strain>
    </source>
</reference>
<feature type="region of interest" description="Disordered" evidence="1">
    <location>
        <begin position="219"/>
        <end position="252"/>
    </location>
</feature>
<evidence type="ECO:0000313" key="4">
    <source>
        <dbReference type="Proteomes" id="UP001552299"/>
    </source>
</evidence>
<keyword evidence="4" id="KW-1185">Reference proteome</keyword>